<dbReference type="Proteomes" id="UP001365542">
    <property type="component" value="Unassembled WGS sequence"/>
</dbReference>
<feature type="compositionally biased region" description="Polar residues" evidence="1">
    <location>
        <begin position="77"/>
        <end position="96"/>
    </location>
</feature>
<gene>
    <name evidence="3" type="ORF">TWF694_009921</name>
</gene>
<evidence type="ECO:0000313" key="4">
    <source>
        <dbReference type="Proteomes" id="UP001365542"/>
    </source>
</evidence>
<feature type="domain" description="Hemerythrin-like" evidence="2">
    <location>
        <begin position="123"/>
        <end position="251"/>
    </location>
</feature>
<dbReference type="Gene3D" id="1.20.120.520">
    <property type="entry name" value="nmb1532 protein domain like"/>
    <property type="match status" value="1"/>
</dbReference>
<reference evidence="3 4" key="1">
    <citation type="submission" date="2019-10" db="EMBL/GenBank/DDBJ databases">
        <authorList>
            <person name="Palmer J.M."/>
        </authorList>
    </citation>
    <scope>NUCLEOTIDE SEQUENCE [LARGE SCALE GENOMIC DNA]</scope>
    <source>
        <strain evidence="3 4">TWF694</strain>
    </source>
</reference>
<sequence>MLRLRQHLRYPIWHSTFDFNFLKAHRVFTINKPSETLLRLLKQTQRTNTLLSRGYPKPNMSDTDKFCERGKIGNESVNIPKTTLQTDTENSPGQAESSRKIEEQPLPKLTPAEFKAYNRLAVVMDQYHNHFRSTWTELITGLKTSRPKNQTLRQFLSIAQGFCRMLSTHHDIEESYFFPLLAKKMPAFQKHNREHGEMIKHHRQIHKGLDKFEEYVDSVRDGEKDFVASEMLEIMQSFEKVLWEHLDEEVQQLGAENMRKYWTIDELKMFPM</sequence>
<dbReference type="PANTHER" id="PTHR38048">
    <property type="entry name" value="EXPRESSED PROTEIN"/>
    <property type="match status" value="1"/>
</dbReference>
<dbReference type="PANTHER" id="PTHR38048:SF1">
    <property type="entry name" value="HEMERYTHRIN-LIKE DOMAIN-CONTAINING PROTEIN"/>
    <property type="match status" value="1"/>
</dbReference>
<dbReference type="InterPro" id="IPR012312">
    <property type="entry name" value="Hemerythrin-like"/>
</dbReference>
<accession>A0AAV9XCA7</accession>
<feature type="region of interest" description="Disordered" evidence="1">
    <location>
        <begin position="77"/>
        <end position="107"/>
    </location>
</feature>
<evidence type="ECO:0000256" key="1">
    <source>
        <dbReference type="SAM" id="MobiDB-lite"/>
    </source>
</evidence>
<evidence type="ECO:0000259" key="2">
    <source>
        <dbReference type="Pfam" id="PF01814"/>
    </source>
</evidence>
<proteinExistence type="predicted"/>
<dbReference type="AlphaFoldDB" id="A0AAV9XCA7"/>
<dbReference type="EMBL" id="JAVHJO010000006">
    <property type="protein sequence ID" value="KAK6539720.1"/>
    <property type="molecule type" value="Genomic_DNA"/>
</dbReference>
<comment type="caution">
    <text evidence="3">The sequence shown here is derived from an EMBL/GenBank/DDBJ whole genome shotgun (WGS) entry which is preliminary data.</text>
</comment>
<protein>
    <recommendedName>
        <fullName evidence="2">Hemerythrin-like domain-containing protein</fullName>
    </recommendedName>
</protein>
<organism evidence="3 4">
    <name type="scientific">Orbilia ellipsospora</name>
    <dbReference type="NCBI Taxonomy" id="2528407"/>
    <lineage>
        <taxon>Eukaryota</taxon>
        <taxon>Fungi</taxon>
        <taxon>Dikarya</taxon>
        <taxon>Ascomycota</taxon>
        <taxon>Pezizomycotina</taxon>
        <taxon>Orbiliomycetes</taxon>
        <taxon>Orbiliales</taxon>
        <taxon>Orbiliaceae</taxon>
        <taxon>Orbilia</taxon>
    </lineage>
</organism>
<dbReference type="InterPro" id="IPR053206">
    <property type="entry name" value="Dimeric_xanthone_biosynth"/>
</dbReference>
<name>A0AAV9XCA7_9PEZI</name>
<keyword evidence="4" id="KW-1185">Reference proteome</keyword>
<evidence type="ECO:0000313" key="3">
    <source>
        <dbReference type="EMBL" id="KAK6539720.1"/>
    </source>
</evidence>
<dbReference type="CDD" id="cd12108">
    <property type="entry name" value="Hr-like"/>
    <property type="match status" value="1"/>
</dbReference>
<dbReference type="Pfam" id="PF01814">
    <property type="entry name" value="Hemerythrin"/>
    <property type="match status" value="1"/>
</dbReference>